<dbReference type="Gene3D" id="3.40.50.1110">
    <property type="entry name" value="SGNH hydrolase"/>
    <property type="match status" value="2"/>
</dbReference>
<reference evidence="4" key="1">
    <citation type="submission" date="2023-08" db="EMBL/GenBank/DDBJ databases">
        <authorList>
            <person name="Audoor S."/>
            <person name="Bilcke G."/>
        </authorList>
    </citation>
    <scope>NUCLEOTIDE SEQUENCE</scope>
</reference>
<feature type="transmembrane region" description="Helical" evidence="2">
    <location>
        <begin position="53"/>
        <end position="74"/>
    </location>
</feature>
<dbReference type="AlphaFoldDB" id="A0AAD2CVE7"/>
<dbReference type="Pfam" id="PF13472">
    <property type="entry name" value="Lipase_GDSL_2"/>
    <property type="match status" value="1"/>
</dbReference>
<dbReference type="SUPFAM" id="SSF52266">
    <property type="entry name" value="SGNH hydrolase"/>
    <property type="match status" value="2"/>
</dbReference>
<dbReference type="InterPro" id="IPR036514">
    <property type="entry name" value="SGNH_hydro_sf"/>
</dbReference>
<dbReference type="InterPro" id="IPR013830">
    <property type="entry name" value="SGNH_hydro"/>
</dbReference>
<evidence type="ECO:0000313" key="5">
    <source>
        <dbReference type="Proteomes" id="UP001295423"/>
    </source>
</evidence>
<keyword evidence="2" id="KW-0472">Membrane</keyword>
<comment type="similarity">
    <text evidence="1">Belongs to the 'GDSL' lipolytic enzyme family. Platelet-activating factor acetylhydrolase IB beta/gamma subunits subfamily.</text>
</comment>
<keyword evidence="2" id="KW-0812">Transmembrane</keyword>
<organism evidence="4 5">
    <name type="scientific">Cylindrotheca closterium</name>
    <dbReference type="NCBI Taxonomy" id="2856"/>
    <lineage>
        <taxon>Eukaryota</taxon>
        <taxon>Sar</taxon>
        <taxon>Stramenopiles</taxon>
        <taxon>Ochrophyta</taxon>
        <taxon>Bacillariophyta</taxon>
        <taxon>Bacillariophyceae</taxon>
        <taxon>Bacillariophycidae</taxon>
        <taxon>Bacillariales</taxon>
        <taxon>Bacillariaceae</taxon>
        <taxon>Cylindrotheca</taxon>
    </lineage>
</organism>
<protein>
    <recommendedName>
        <fullName evidence="3">SGNH hydrolase-type esterase domain-containing protein</fullName>
    </recommendedName>
</protein>
<evidence type="ECO:0000256" key="2">
    <source>
        <dbReference type="SAM" id="Phobius"/>
    </source>
</evidence>
<evidence type="ECO:0000313" key="4">
    <source>
        <dbReference type="EMBL" id="CAJ1945698.1"/>
    </source>
</evidence>
<feature type="domain" description="SGNH hydrolase-type esterase" evidence="3">
    <location>
        <begin position="154"/>
        <end position="282"/>
    </location>
</feature>
<gene>
    <name evidence="4" type="ORF">CYCCA115_LOCUS9843</name>
</gene>
<keyword evidence="5" id="KW-1185">Reference proteome</keyword>
<proteinExistence type="inferred from homology"/>
<dbReference type="PANTHER" id="PTHR11852">
    <property type="entry name" value="PLATELET-ACTIVATING FACTOR ACETYLHYDROLASE"/>
    <property type="match status" value="1"/>
</dbReference>
<evidence type="ECO:0000259" key="3">
    <source>
        <dbReference type="Pfam" id="PF13472"/>
    </source>
</evidence>
<accession>A0AAD2CVE7</accession>
<comment type="caution">
    <text evidence="4">The sequence shown here is derived from an EMBL/GenBank/DDBJ whole genome shotgun (WGS) entry which is preliminary data.</text>
</comment>
<dbReference type="Proteomes" id="UP001295423">
    <property type="component" value="Unassembled WGS sequence"/>
</dbReference>
<evidence type="ECO:0000256" key="1">
    <source>
        <dbReference type="ARBA" id="ARBA00038184"/>
    </source>
</evidence>
<dbReference type="EMBL" id="CAKOGP040001458">
    <property type="protein sequence ID" value="CAJ1945698.1"/>
    <property type="molecule type" value="Genomic_DNA"/>
</dbReference>
<dbReference type="PANTHER" id="PTHR11852:SF0">
    <property type="entry name" value="PLATELET-ACTIVATING FACTOR ACETYLHYDROLASE IB SUBUNIT BETA HOMOLOG"/>
    <property type="match status" value="1"/>
</dbReference>
<name>A0AAD2CVE7_9STRA</name>
<keyword evidence="2" id="KW-1133">Transmembrane helix</keyword>
<sequence length="435" mass="49579">MGQNADNLDTDLDDLLSEVRTEERNRSNQGCGSAFLNLCFAYCTYTCEYAPRVCLFLGIAGLVVPAYFLVMAALNPTEQFGVIQNDYTDARSKYDLEVGKISHWCISGPTCRCEDPLQPQARAEFRKWTNAHLENKEVVSKMVQDHKTPDIAFLGASVVEEMDGRWFGNSRDEDLNRLDKLFNKNFNKDQGAELDAVALGIAGDTSPSVLWRLMNGEMPTDFSPKIWWLELGMNDLGRTRCSEEVVILGVLRVVEEILNKKPSAKIVINSLLPMAEFRGGFEPNKWDFKDSFFKSIIAEDSEGNDRRRLQEQQRRGLGWFGMLGRGTGKPPKPVRMSADRNKQKKFKSLTRRKQKIPLFTSIYAINAVLRKFASKHDNVYFFDATSIFAEREERYWNLRTEMISTRGHPSFEGYRKWEQAVIEKAKTILQGGGST</sequence>